<protein>
    <submittedName>
        <fullName evidence="1">Uncharacterized protein</fullName>
    </submittedName>
</protein>
<evidence type="ECO:0000313" key="2">
    <source>
        <dbReference type="Proteomes" id="UP000190395"/>
    </source>
</evidence>
<dbReference type="GeneID" id="303368257"/>
<name>A0A1T4QMX1_9SPIR</name>
<dbReference type="AlphaFoldDB" id="A0A1T4QMX1"/>
<gene>
    <name evidence="1" type="ORF">SAMN02745152_02040</name>
</gene>
<dbReference type="RefSeq" id="WP_078931779.1">
    <property type="nucleotide sequence ID" value="NZ_FUXC01000015.1"/>
</dbReference>
<dbReference type="STRING" id="225004.SAMN02745152_02040"/>
<keyword evidence="2" id="KW-1185">Reference proteome</keyword>
<sequence>MTEIFRLEELFPENALPKEQNINFHKALSMGESFAKKNVKPNNCLICNSSKNPFCNSHSVPARCLRAIAINGDVKIFNGLVKIPAVDDDKGVNEAGTFRLICRDCDEKIFKEYETFEKYPDKNPPDKVLHQIALKNYLKFYYKKAVEAKAFPKMLENLQLPNSALLEPVLKPGDRDKKDSFKAIYDTKKLLNSNTNGYYRIVEYRKLDYTCPFAFQGSISLITGFDGEIINDVFNTDKKYDLQDMHVCVFPEKDYTYIIVFYKKHFQRYSQFAKHYSNLSQEERLQLLLYIILKYSEDYFYSASIQTIENDPVVHDAITTTTMMICDYEEEEGAKIKKCIQEYNLNNYKKLPNVLSKCYVKS</sequence>
<evidence type="ECO:0000313" key="1">
    <source>
        <dbReference type="EMBL" id="SKA05112.1"/>
    </source>
</evidence>
<proteinExistence type="predicted"/>
<dbReference type="EMBL" id="FUXC01000015">
    <property type="protein sequence ID" value="SKA05112.1"/>
    <property type="molecule type" value="Genomic_DNA"/>
</dbReference>
<organism evidence="1 2">
    <name type="scientific">Treponema berlinense</name>
    <dbReference type="NCBI Taxonomy" id="225004"/>
    <lineage>
        <taxon>Bacteria</taxon>
        <taxon>Pseudomonadati</taxon>
        <taxon>Spirochaetota</taxon>
        <taxon>Spirochaetia</taxon>
        <taxon>Spirochaetales</taxon>
        <taxon>Treponemataceae</taxon>
        <taxon>Treponema</taxon>
    </lineage>
</organism>
<reference evidence="1 2" key="1">
    <citation type="submission" date="2017-02" db="EMBL/GenBank/DDBJ databases">
        <authorList>
            <person name="Peterson S.W."/>
        </authorList>
    </citation>
    <scope>NUCLEOTIDE SEQUENCE [LARGE SCALE GENOMIC DNA]</scope>
    <source>
        <strain evidence="1 2">ATCC BAA-909</strain>
    </source>
</reference>
<accession>A0A1T4QMX1</accession>
<dbReference type="Proteomes" id="UP000190395">
    <property type="component" value="Unassembled WGS sequence"/>
</dbReference>
<dbReference type="OrthoDB" id="2988380at2"/>